<dbReference type="EMBL" id="JAVFHQ010000076">
    <property type="protein sequence ID" value="KAK4540040.1"/>
    <property type="molecule type" value="Genomic_DNA"/>
</dbReference>
<organism evidence="2 3">
    <name type="scientific">Oleoguttula mirabilis</name>
    <dbReference type="NCBI Taxonomy" id="1507867"/>
    <lineage>
        <taxon>Eukaryota</taxon>
        <taxon>Fungi</taxon>
        <taxon>Dikarya</taxon>
        <taxon>Ascomycota</taxon>
        <taxon>Pezizomycotina</taxon>
        <taxon>Dothideomycetes</taxon>
        <taxon>Dothideomycetidae</taxon>
        <taxon>Mycosphaerellales</taxon>
        <taxon>Teratosphaeriaceae</taxon>
        <taxon>Oleoguttula</taxon>
    </lineage>
</organism>
<accession>A0AAV9J5I2</accession>
<evidence type="ECO:0000256" key="1">
    <source>
        <dbReference type="SAM" id="Phobius"/>
    </source>
</evidence>
<proteinExistence type="predicted"/>
<evidence type="ECO:0000313" key="3">
    <source>
        <dbReference type="Proteomes" id="UP001324427"/>
    </source>
</evidence>
<keyword evidence="3" id="KW-1185">Reference proteome</keyword>
<sequence>MFDIAGQPDCEEIATPKMHFSTTTTFVALLAAAAFASPALAKKANYKINLDRYSSADCKEKIGKTQHLHNNHCKTFGDDQPAAFSYEYEFDRRWDYDSLASFADDDCHVSAYSDKHCTTPYWENEVEEDHEYDQQVYDTGASQGQWSCHKPKFSAGIRSISVTCNGNSPDGVDWSNGN</sequence>
<protein>
    <submittedName>
        <fullName evidence="2">Uncharacterized protein</fullName>
    </submittedName>
</protein>
<dbReference type="AlphaFoldDB" id="A0AAV9J5I2"/>
<reference evidence="2 3" key="1">
    <citation type="submission" date="2021-11" db="EMBL/GenBank/DDBJ databases">
        <title>Black yeast isolated from Biological Soil Crust.</title>
        <authorList>
            <person name="Kurbessoian T."/>
        </authorList>
    </citation>
    <scope>NUCLEOTIDE SEQUENCE [LARGE SCALE GENOMIC DNA]</scope>
    <source>
        <strain evidence="2 3">CCFEE 5522</strain>
    </source>
</reference>
<feature type="transmembrane region" description="Helical" evidence="1">
    <location>
        <begin position="20"/>
        <end position="41"/>
    </location>
</feature>
<dbReference type="Proteomes" id="UP001324427">
    <property type="component" value="Unassembled WGS sequence"/>
</dbReference>
<keyword evidence="1" id="KW-0472">Membrane</keyword>
<evidence type="ECO:0000313" key="2">
    <source>
        <dbReference type="EMBL" id="KAK4540040.1"/>
    </source>
</evidence>
<keyword evidence="1" id="KW-1133">Transmembrane helix</keyword>
<name>A0AAV9J5I2_9PEZI</name>
<keyword evidence="1" id="KW-0812">Transmembrane</keyword>
<gene>
    <name evidence="2" type="ORF">LTR36_009856</name>
</gene>
<comment type="caution">
    <text evidence="2">The sequence shown here is derived from an EMBL/GenBank/DDBJ whole genome shotgun (WGS) entry which is preliminary data.</text>
</comment>